<protein>
    <recommendedName>
        <fullName evidence="4">Disease resistance N-terminal domain-containing protein</fullName>
    </recommendedName>
</protein>
<gene>
    <name evidence="5" type="ORF">L1049_000501</name>
</gene>
<dbReference type="GO" id="GO:0006952">
    <property type="term" value="P:defense response"/>
    <property type="evidence" value="ECO:0007669"/>
    <property type="project" value="UniProtKB-KW"/>
</dbReference>
<evidence type="ECO:0000313" key="5">
    <source>
        <dbReference type="EMBL" id="KAK9268740.1"/>
    </source>
</evidence>
<keyword evidence="3" id="KW-0611">Plant defense</keyword>
<keyword evidence="1" id="KW-0677">Repeat</keyword>
<sequence length="107" mass="11999">MQAMASAASIIVSPTIDTLRESVSSLIKERYLSIAGVKEDVVELSSSLTRIKAVLQDAEEKQLKDQATKDWLRKLKDAAYDAEDVLDFFKTEADLWKRRQQAPSPLS</sequence>
<name>A0AAP0R4U7_LIQFO</name>
<dbReference type="EMBL" id="JBBPBK010000015">
    <property type="protein sequence ID" value="KAK9268740.1"/>
    <property type="molecule type" value="Genomic_DNA"/>
</dbReference>
<dbReference type="Gene3D" id="1.20.5.4130">
    <property type="match status" value="1"/>
</dbReference>
<organism evidence="5 6">
    <name type="scientific">Liquidambar formosana</name>
    <name type="common">Formosan gum</name>
    <dbReference type="NCBI Taxonomy" id="63359"/>
    <lineage>
        <taxon>Eukaryota</taxon>
        <taxon>Viridiplantae</taxon>
        <taxon>Streptophyta</taxon>
        <taxon>Embryophyta</taxon>
        <taxon>Tracheophyta</taxon>
        <taxon>Spermatophyta</taxon>
        <taxon>Magnoliopsida</taxon>
        <taxon>eudicotyledons</taxon>
        <taxon>Gunneridae</taxon>
        <taxon>Pentapetalae</taxon>
        <taxon>Saxifragales</taxon>
        <taxon>Altingiaceae</taxon>
        <taxon>Liquidambar</taxon>
    </lineage>
</organism>
<evidence type="ECO:0000256" key="2">
    <source>
        <dbReference type="ARBA" id="ARBA00022741"/>
    </source>
</evidence>
<feature type="domain" description="Disease resistance N-terminal" evidence="4">
    <location>
        <begin position="18"/>
        <end position="99"/>
    </location>
</feature>
<evidence type="ECO:0000313" key="6">
    <source>
        <dbReference type="Proteomes" id="UP001415857"/>
    </source>
</evidence>
<keyword evidence="2" id="KW-0547">Nucleotide-binding</keyword>
<evidence type="ECO:0000256" key="1">
    <source>
        <dbReference type="ARBA" id="ARBA00022737"/>
    </source>
</evidence>
<keyword evidence="6" id="KW-1185">Reference proteome</keyword>
<reference evidence="5 6" key="1">
    <citation type="journal article" date="2024" name="Plant J.">
        <title>Genome sequences and population genomics reveal climatic adaptation and genomic divergence between two closely related sweetgum species.</title>
        <authorList>
            <person name="Xu W.Q."/>
            <person name="Ren C.Q."/>
            <person name="Zhang X.Y."/>
            <person name="Comes H.P."/>
            <person name="Liu X.H."/>
            <person name="Li Y.G."/>
            <person name="Kettle C.J."/>
            <person name="Jalonen R."/>
            <person name="Gaisberger H."/>
            <person name="Ma Y.Z."/>
            <person name="Qiu Y.X."/>
        </authorList>
    </citation>
    <scope>NUCLEOTIDE SEQUENCE [LARGE SCALE GENOMIC DNA]</scope>
    <source>
        <strain evidence="5">Hangzhou</strain>
    </source>
</reference>
<dbReference type="GO" id="GO:0000166">
    <property type="term" value="F:nucleotide binding"/>
    <property type="evidence" value="ECO:0007669"/>
    <property type="project" value="UniProtKB-KW"/>
</dbReference>
<dbReference type="InterPro" id="IPR041118">
    <property type="entry name" value="Rx_N"/>
</dbReference>
<evidence type="ECO:0000259" key="4">
    <source>
        <dbReference type="Pfam" id="PF18052"/>
    </source>
</evidence>
<dbReference type="AlphaFoldDB" id="A0AAP0R4U7"/>
<comment type="caution">
    <text evidence="5">The sequence shown here is derived from an EMBL/GenBank/DDBJ whole genome shotgun (WGS) entry which is preliminary data.</text>
</comment>
<dbReference type="CDD" id="cd14798">
    <property type="entry name" value="RX-CC_like"/>
    <property type="match status" value="1"/>
</dbReference>
<proteinExistence type="predicted"/>
<dbReference type="Proteomes" id="UP001415857">
    <property type="component" value="Unassembled WGS sequence"/>
</dbReference>
<dbReference type="PANTHER" id="PTHR19338">
    <property type="entry name" value="TRANSLOCASE OF INNER MITOCHONDRIAL MEMBRANE 13 HOMOLOG"/>
    <property type="match status" value="1"/>
</dbReference>
<evidence type="ECO:0000256" key="3">
    <source>
        <dbReference type="ARBA" id="ARBA00022821"/>
    </source>
</evidence>
<dbReference type="PANTHER" id="PTHR19338:SF73">
    <property type="entry name" value="DISEASE RESISTANCE PROTEIN RGA2-LIKE"/>
    <property type="match status" value="1"/>
</dbReference>
<dbReference type="InterPro" id="IPR038005">
    <property type="entry name" value="RX-like_CC"/>
</dbReference>
<accession>A0AAP0R4U7</accession>
<dbReference type="Pfam" id="PF18052">
    <property type="entry name" value="Rx_N"/>
    <property type="match status" value="1"/>
</dbReference>